<dbReference type="InterPro" id="IPR006665">
    <property type="entry name" value="OmpA-like"/>
</dbReference>
<evidence type="ECO:0000256" key="1">
    <source>
        <dbReference type="SAM" id="Coils"/>
    </source>
</evidence>
<reference evidence="4 5" key="1">
    <citation type="submission" date="2013-07" db="EMBL/GenBank/DDBJ databases">
        <title>Comparative Genomic and Metabolomic Analysis of Twelve Strains of Pseudoalteromonas luteoviolacea.</title>
        <authorList>
            <person name="Vynne N.G."/>
            <person name="Mansson M."/>
            <person name="Gram L."/>
        </authorList>
    </citation>
    <scope>NUCLEOTIDE SEQUENCE [LARGE SCALE GENOMIC DNA]</scope>
    <source>
        <strain evidence="4 5">DSM 6061</strain>
    </source>
</reference>
<dbReference type="EMBL" id="AUYB01000118">
    <property type="protein sequence ID" value="KZN34395.1"/>
    <property type="molecule type" value="Genomic_DNA"/>
</dbReference>
<dbReference type="SUPFAM" id="SSF103088">
    <property type="entry name" value="OmpA-like"/>
    <property type="match status" value="1"/>
</dbReference>
<dbReference type="Gene3D" id="3.30.1330.60">
    <property type="entry name" value="OmpA-like domain"/>
    <property type="match status" value="1"/>
</dbReference>
<gene>
    <name evidence="4" type="ORF">N475_19140</name>
</gene>
<name>A0A166VXU8_9GAMM</name>
<comment type="caution">
    <text evidence="4">The sequence shown here is derived from an EMBL/GenBank/DDBJ whole genome shotgun (WGS) entry which is preliminary data.</text>
</comment>
<protein>
    <recommendedName>
        <fullName evidence="3">OmpA-like domain-containing protein</fullName>
    </recommendedName>
</protein>
<evidence type="ECO:0000313" key="4">
    <source>
        <dbReference type="EMBL" id="KZN34395.1"/>
    </source>
</evidence>
<keyword evidence="2" id="KW-0812">Transmembrane</keyword>
<evidence type="ECO:0000259" key="3">
    <source>
        <dbReference type="Pfam" id="PF00691"/>
    </source>
</evidence>
<dbReference type="PATRIC" id="fig|1365250.3.peg.3521"/>
<feature type="coiled-coil region" evidence="1">
    <location>
        <begin position="63"/>
        <end position="90"/>
    </location>
</feature>
<evidence type="ECO:0000313" key="5">
    <source>
        <dbReference type="Proteomes" id="UP000076643"/>
    </source>
</evidence>
<dbReference type="RefSeq" id="WP_063356127.1">
    <property type="nucleotide sequence ID" value="NZ_AQHB01000049.1"/>
</dbReference>
<dbReference type="InterPro" id="IPR036737">
    <property type="entry name" value="OmpA-like_sf"/>
</dbReference>
<keyword evidence="2" id="KW-0472">Membrane</keyword>
<sequence>MLFENTELASDSEMGPGTDLVLSLLSVVITILAVVGMSYSVTDTVPSAETACQGDECFIDKKLASVETQLKDAHRQIESLTMELENLKAVSQQQPSIVYGKVLELHESTFAIFEKNQARVNNDDLQRLKAELQPLYDNVVSDNANVIRIHGYASPEPRFSGADKSLDSNMDLSVDRSLAILHALYKLGVPYKCMVVEGYGRNRSRFLSNYLSQRDMTIKQWDTMYLQGFDDSLLPAEKERLLSQLEAMYQQDRRVDLIAAIEANSPCSPTQLASYLHTAIW</sequence>
<keyword evidence="5" id="KW-1185">Reference proteome</keyword>
<accession>A0A166VXU8</accession>
<feature type="domain" description="OmpA-like" evidence="3">
    <location>
        <begin position="113"/>
        <end position="205"/>
    </location>
</feature>
<proteinExistence type="predicted"/>
<organism evidence="4 5">
    <name type="scientific">Pseudoalteromonas luteoviolacea DSM 6061</name>
    <dbReference type="NCBI Taxonomy" id="1365250"/>
    <lineage>
        <taxon>Bacteria</taxon>
        <taxon>Pseudomonadati</taxon>
        <taxon>Pseudomonadota</taxon>
        <taxon>Gammaproteobacteria</taxon>
        <taxon>Alteromonadales</taxon>
        <taxon>Pseudoalteromonadaceae</taxon>
        <taxon>Pseudoalteromonas</taxon>
    </lineage>
</organism>
<keyword evidence="1" id="KW-0175">Coiled coil</keyword>
<evidence type="ECO:0000256" key="2">
    <source>
        <dbReference type="SAM" id="Phobius"/>
    </source>
</evidence>
<keyword evidence="2" id="KW-1133">Transmembrane helix</keyword>
<dbReference type="Proteomes" id="UP000076643">
    <property type="component" value="Unassembled WGS sequence"/>
</dbReference>
<dbReference type="AlphaFoldDB" id="A0A166VXU8"/>
<feature type="transmembrane region" description="Helical" evidence="2">
    <location>
        <begin position="20"/>
        <end position="39"/>
    </location>
</feature>
<dbReference type="Pfam" id="PF00691">
    <property type="entry name" value="OmpA"/>
    <property type="match status" value="1"/>
</dbReference>